<dbReference type="SUPFAM" id="SSF46785">
    <property type="entry name" value="Winged helix' DNA-binding domain"/>
    <property type="match status" value="1"/>
</dbReference>
<proteinExistence type="predicted"/>
<gene>
    <name evidence="6" type="ORF">H7B67_27570</name>
</gene>
<keyword evidence="2" id="KW-0238">DNA-binding</keyword>
<accession>A0A841T150</accession>
<evidence type="ECO:0000256" key="3">
    <source>
        <dbReference type="ARBA" id="ARBA00023163"/>
    </source>
</evidence>
<dbReference type="GO" id="GO:0003677">
    <property type="term" value="F:DNA binding"/>
    <property type="evidence" value="ECO:0007669"/>
    <property type="project" value="UniProtKB-KW"/>
</dbReference>
<keyword evidence="3" id="KW-0804">Transcription</keyword>
<dbReference type="InterPro" id="IPR005471">
    <property type="entry name" value="Tscrpt_reg_IclR_N"/>
</dbReference>
<dbReference type="PANTHER" id="PTHR30136">
    <property type="entry name" value="HELIX-TURN-HELIX TRANSCRIPTIONAL REGULATOR, ICLR FAMILY"/>
    <property type="match status" value="1"/>
</dbReference>
<protein>
    <submittedName>
        <fullName evidence="6">IclR family transcriptional regulator</fullName>
    </submittedName>
</protein>
<dbReference type="AlphaFoldDB" id="A0A841T150"/>
<evidence type="ECO:0000259" key="4">
    <source>
        <dbReference type="PROSITE" id="PS51077"/>
    </source>
</evidence>
<dbReference type="PROSITE" id="PS51077">
    <property type="entry name" value="HTH_ICLR"/>
    <property type="match status" value="1"/>
</dbReference>
<comment type="caution">
    <text evidence="6">The sequence shown here is derived from an EMBL/GenBank/DDBJ whole genome shotgun (WGS) entry which is preliminary data.</text>
</comment>
<dbReference type="InterPro" id="IPR036388">
    <property type="entry name" value="WH-like_DNA-bd_sf"/>
</dbReference>
<dbReference type="SUPFAM" id="SSF55781">
    <property type="entry name" value="GAF domain-like"/>
    <property type="match status" value="1"/>
</dbReference>
<dbReference type="PANTHER" id="PTHR30136:SF24">
    <property type="entry name" value="HTH-TYPE TRANSCRIPTIONAL REPRESSOR ALLR"/>
    <property type="match status" value="1"/>
</dbReference>
<dbReference type="GO" id="GO:0045892">
    <property type="term" value="P:negative regulation of DNA-templated transcription"/>
    <property type="evidence" value="ECO:0007669"/>
    <property type="project" value="TreeGrafter"/>
</dbReference>
<dbReference type="PROSITE" id="PS51078">
    <property type="entry name" value="ICLR_ED"/>
    <property type="match status" value="1"/>
</dbReference>
<feature type="domain" description="IclR-ED" evidence="5">
    <location>
        <begin position="67"/>
        <end position="244"/>
    </location>
</feature>
<evidence type="ECO:0000259" key="5">
    <source>
        <dbReference type="PROSITE" id="PS51078"/>
    </source>
</evidence>
<evidence type="ECO:0000256" key="2">
    <source>
        <dbReference type="ARBA" id="ARBA00023125"/>
    </source>
</evidence>
<dbReference type="GO" id="GO:0003700">
    <property type="term" value="F:DNA-binding transcription factor activity"/>
    <property type="evidence" value="ECO:0007669"/>
    <property type="project" value="TreeGrafter"/>
</dbReference>
<dbReference type="EMBL" id="JACJVQ010000025">
    <property type="protein sequence ID" value="MBB6637904.1"/>
    <property type="molecule type" value="Genomic_DNA"/>
</dbReference>
<organism evidence="6 7">
    <name type="scientific">Cohnella thailandensis</name>
    <dbReference type="NCBI Taxonomy" id="557557"/>
    <lineage>
        <taxon>Bacteria</taxon>
        <taxon>Bacillati</taxon>
        <taxon>Bacillota</taxon>
        <taxon>Bacilli</taxon>
        <taxon>Bacillales</taxon>
        <taxon>Paenibacillaceae</taxon>
        <taxon>Cohnella</taxon>
    </lineage>
</organism>
<name>A0A841T150_9BACL</name>
<dbReference type="SMART" id="SM00346">
    <property type="entry name" value="HTH_ICLR"/>
    <property type="match status" value="1"/>
</dbReference>
<dbReference type="InterPro" id="IPR036390">
    <property type="entry name" value="WH_DNA-bd_sf"/>
</dbReference>
<evidence type="ECO:0000313" key="7">
    <source>
        <dbReference type="Proteomes" id="UP000535838"/>
    </source>
</evidence>
<keyword evidence="7" id="KW-1185">Reference proteome</keyword>
<reference evidence="6 7" key="1">
    <citation type="submission" date="2020-08" db="EMBL/GenBank/DDBJ databases">
        <title>Cohnella phylogeny.</title>
        <authorList>
            <person name="Dunlap C."/>
        </authorList>
    </citation>
    <scope>NUCLEOTIDE SEQUENCE [LARGE SCALE GENOMIC DNA]</scope>
    <source>
        <strain evidence="6 7">DSM 25241</strain>
    </source>
</reference>
<evidence type="ECO:0000313" key="6">
    <source>
        <dbReference type="EMBL" id="MBB6637904.1"/>
    </source>
</evidence>
<dbReference type="RefSeq" id="WP_185123113.1">
    <property type="nucleotide sequence ID" value="NZ_JACJVQ010000025.1"/>
</dbReference>
<keyword evidence="1" id="KW-0805">Transcription regulation</keyword>
<dbReference type="Pfam" id="PF09339">
    <property type="entry name" value="HTH_IclR"/>
    <property type="match status" value="1"/>
</dbReference>
<dbReference type="InterPro" id="IPR029016">
    <property type="entry name" value="GAF-like_dom_sf"/>
</dbReference>
<sequence length="244" mass="26572">MVQSIDRAMQIIRILESDDGKSGWPISDISEKVGLPLSTTHRLISSLVEHDLVAQLAETKRYILGPKWIELGVRQLDQLDLRTAARPVMERIAAEVKETVFLSIPNGTFSMGIDKIESPMKLRVVENLGERIAMNIGAPNKAMLANMDPREAEAILIKLIADKESRNKLLQSLPDIKRAGYCVSYAEMTEGTVAIAAPILGFGRRVIGAIGIGVMSYGLTEDRVAYLGKEIVAGAGEVTNKMGG</sequence>
<dbReference type="Proteomes" id="UP000535838">
    <property type="component" value="Unassembled WGS sequence"/>
</dbReference>
<dbReference type="Gene3D" id="1.10.10.10">
    <property type="entry name" value="Winged helix-like DNA-binding domain superfamily/Winged helix DNA-binding domain"/>
    <property type="match status" value="1"/>
</dbReference>
<evidence type="ECO:0000256" key="1">
    <source>
        <dbReference type="ARBA" id="ARBA00023015"/>
    </source>
</evidence>
<feature type="domain" description="HTH iclR-type" evidence="4">
    <location>
        <begin position="2"/>
        <end position="66"/>
    </location>
</feature>
<dbReference type="Pfam" id="PF01614">
    <property type="entry name" value="IclR_C"/>
    <property type="match status" value="1"/>
</dbReference>
<dbReference type="Gene3D" id="3.30.450.40">
    <property type="match status" value="1"/>
</dbReference>
<dbReference type="InterPro" id="IPR014757">
    <property type="entry name" value="Tscrpt_reg_IclR_C"/>
</dbReference>
<dbReference type="InterPro" id="IPR050707">
    <property type="entry name" value="HTH_MetabolicPath_Reg"/>
</dbReference>